<dbReference type="InterPro" id="IPR007153">
    <property type="entry name" value="Adenosine_kinase"/>
</dbReference>
<organism evidence="1 2">
    <name type="scientific">Bellilinea caldifistulae</name>
    <dbReference type="NCBI Taxonomy" id="360411"/>
    <lineage>
        <taxon>Bacteria</taxon>
        <taxon>Bacillati</taxon>
        <taxon>Chloroflexota</taxon>
        <taxon>Anaerolineae</taxon>
        <taxon>Anaerolineales</taxon>
        <taxon>Anaerolineaceae</taxon>
        <taxon>Bellilinea</taxon>
    </lineage>
</organism>
<dbReference type="STRING" id="360411.AC812_11970"/>
<accession>A0A0N8GM75</accession>
<dbReference type="OrthoDB" id="9785212at2"/>
<comment type="caution">
    <text evidence="1">The sequence shown here is derived from an EMBL/GenBank/DDBJ whole genome shotgun (WGS) entry which is preliminary data.</text>
</comment>
<sequence length="162" mass="17765">MELELVSIEKPEEINFVLGQSHFIKTVEDIHEALVSTVPGIRFGLAFCEASGKCLIRWSGTDEQMIELAQKNAQKIGAGHSFILFLGNGFYPINVLNALRNVPEVCRIFCATANPTQVIVAQSEQGRGILGVIDGYSPKGVEGAEDIAWRKNFLRQIGYKAG</sequence>
<dbReference type="Proteomes" id="UP000050514">
    <property type="component" value="Unassembled WGS sequence"/>
</dbReference>
<dbReference type="PATRIC" id="fig|360411.5.peg.2218"/>
<dbReference type="RefSeq" id="WP_061918772.1">
    <property type="nucleotide sequence ID" value="NZ_DF967971.1"/>
</dbReference>
<gene>
    <name evidence="1" type="ORF">AC812_11970</name>
</gene>
<dbReference type="SUPFAM" id="SSF103165">
    <property type="entry name" value="Ta1353-like"/>
    <property type="match status" value="1"/>
</dbReference>
<reference evidence="1" key="1">
    <citation type="submission" date="2015-07" db="EMBL/GenBank/DDBJ databases">
        <title>Draft genome of Bellilinea caldifistulae DSM 17877.</title>
        <authorList>
            <person name="Hemp J."/>
            <person name="Ward L.M."/>
            <person name="Pace L.A."/>
            <person name="Fischer W.W."/>
        </authorList>
    </citation>
    <scope>NUCLEOTIDE SEQUENCE [LARGE SCALE GENOMIC DNA]</scope>
    <source>
        <strain evidence="1">GOMI-1</strain>
    </source>
</reference>
<proteinExistence type="predicted"/>
<dbReference type="EMBL" id="LGHJ01000017">
    <property type="protein sequence ID" value="KPL74514.1"/>
    <property type="molecule type" value="Genomic_DNA"/>
</dbReference>
<dbReference type="InterPro" id="IPR036902">
    <property type="entry name" value="Ta1353-like_sf"/>
</dbReference>
<evidence type="ECO:0000313" key="2">
    <source>
        <dbReference type="Proteomes" id="UP000050514"/>
    </source>
</evidence>
<dbReference type="Gene3D" id="3.40.1520.10">
    <property type="entry name" value="Ta1353-like"/>
    <property type="match status" value="1"/>
</dbReference>
<keyword evidence="2" id="KW-1185">Reference proteome</keyword>
<dbReference type="AlphaFoldDB" id="A0A0N8GM75"/>
<name>A0A0N8GM75_9CHLR</name>
<dbReference type="PANTHER" id="PTHR36155:SF1">
    <property type="entry name" value="BLL5354 PROTEIN"/>
    <property type="match status" value="1"/>
</dbReference>
<dbReference type="PANTHER" id="PTHR36155">
    <property type="entry name" value="BLL5354 PROTEIN"/>
    <property type="match status" value="1"/>
</dbReference>
<evidence type="ECO:0000313" key="1">
    <source>
        <dbReference type="EMBL" id="KPL74514.1"/>
    </source>
</evidence>
<protein>
    <submittedName>
        <fullName evidence="1">Membrane protein</fullName>
    </submittedName>
</protein>
<dbReference type="Pfam" id="PF04008">
    <property type="entry name" value="Adenosine_kin"/>
    <property type="match status" value="1"/>
</dbReference>